<organism evidence="1 2">
    <name type="scientific">Pistacia integerrima</name>
    <dbReference type="NCBI Taxonomy" id="434235"/>
    <lineage>
        <taxon>Eukaryota</taxon>
        <taxon>Viridiplantae</taxon>
        <taxon>Streptophyta</taxon>
        <taxon>Embryophyta</taxon>
        <taxon>Tracheophyta</taxon>
        <taxon>Spermatophyta</taxon>
        <taxon>Magnoliopsida</taxon>
        <taxon>eudicotyledons</taxon>
        <taxon>Gunneridae</taxon>
        <taxon>Pentapetalae</taxon>
        <taxon>rosids</taxon>
        <taxon>malvids</taxon>
        <taxon>Sapindales</taxon>
        <taxon>Anacardiaceae</taxon>
        <taxon>Pistacia</taxon>
    </lineage>
</organism>
<protein>
    <submittedName>
        <fullName evidence="1">Uncharacterized protein</fullName>
    </submittedName>
</protein>
<dbReference type="EMBL" id="CM047742">
    <property type="protein sequence ID" value="KAJ0034127.1"/>
    <property type="molecule type" value="Genomic_DNA"/>
</dbReference>
<reference evidence="2" key="1">
    <citation type="journal article" date="2023" name="G3 (Bethesda)">
        <title>Genome assembly and association tests identify interacting loci associated with vigor, precocity, and sex in interspecific pistachio rootstocks.</title>
        <authorList>
            <person name="Palmer W."/>
            <person name="Jacygrad E."/>
            <person name="Sagayaradj S."/>
            <person name="Cavanaugh K."/>
            <person name="Han R."/>
            <person name="Bertier L."/>
            <person name="Beede B."/>
            <person name="Kafkas S."/>
            <person name="Golino D."/>
            <person name="Preece J."/>
            <person name="Michelmore R."/>
        </authorList>
    </citation>
    <scope>NUCLEOTIDE SEQUENCE [LARGE SCALE GENOMIC DNA]</scope>
</reference>
<name>A0ACC0YCQ8_9ROSI</name>
<accession>A0ACC0YCQ8</accession>
<gene>
    <name evidence="1" type="ORF">Pint_24354</name>
</gene>
<evidence type="ECO:0000313" key="1">
    <source>
        <dbReference type="EMBL" id="KAJ0034127.1"/>
    </source>
</evidence>
<dbReference type="Proteomes" id="UP001163603">
    <property type="component" value="Chromosome 7"/>
</dbReference>
<keyword evidence="2" id="KW-1185">Reference proteome</keyword>
<comment type="caution">
    <text evidence="1">The sequence shown here is derived from an EMBL/GenBank/DDBJ whole genome shotgun (WGS) entry which is preliminary data.</text>
</comment>
<evidence type="ECO:0000313" key="2">
    <source>
        <dbReference type="Proteomes" id="UP001163603"/>
    </source>
</evidence>
<proteinExistence type="predicted"/>
<sequence>MLVKKETPLLDPISQFFSSFPTTSISLSSLNSLIRTLFSILSTIFFPQKKQSLCRTRMLKYYKLSSTDCILVFLERASCHIINPPTNSSLFIFWYTTTHPS</sequence>